<accession>A0AAD5MYQ6</accession>
<comment type="caution">
    <text evidence="1">The sequence shown here is derived from an EMBL/GenBank/DDBJ whole genome shotgun (WGS) entry which is preliminary data.</text>
</comment>
<reference evidence="1" key="1">
    <citation type="submission" date="2021-06" db="EMBL/GenBank/DDBJ databases">
        <title>Parelaphostrongylus tenuis whole genome reference sequence.</title>
        <authorList>
            <person name="Garwood T.J."/>
            <person name="Larsen P.A."/>
            <person name="Fountain-Jones N.M."/>
            <person name="Garbe J.R."/>
            <person name="Macchietto M.G."/>
            <person name="Kania S.A."/>
            <person name="Gerhold R.W."/>
            <person name="Richards J.E."/>
            <person name="Wolf T.M."/>
        </authorList>
    </citation>
    <scope>NUCLEOTIDE SEQUENCE</scope>
    <source>
        <strain evidence="1">MNPRO001-30</strain>
        <tissue evidence="1">Meninges</tissue>
    </source>
</reference>
<dbReference type="Proteomes" id="UP001196413">
    <property type="component" value="Unassembled WGS sequence"/>
</dbReference>
<name>A0AAD5MYQ6_PARTN</name>
<keyword evidence="2" id="KW-1185">Reference proteome</keyword>
<sequence>MFSAFAYAYLRLGCLAAAGATYGSGNESSSRLSCAFRASSDRSRGAQFLGRGADSLDKHDDPQLSEYQCTLRGAGQYQRRGWLLGHLDPSQKRRNGCTACALEAPLLGVEGPNADLTVVPEDSLAQYVKRQYQFLRYIFYAYLGTELWTLDSPRQSEQYGKLQRQK</sequence>
<organism evidence="1 2">
    <name type="scientific">Parelaphostrongylus tenuis</name>
    <name type="common">Meningeal worm</name>
    <dbReference type="NCBI Taxonomy" id="148309"/>
    <lineage>
        <taxon>Eukaryota</taxon>
        <taxon>Metazoa</taxon>
        <taxon>Ecdysozoa</taxon>
        <taxon>Nematoda</taxon>
        <taxon>Chromadorea</taxon>
        <taxon>Rhabditida</taxon>
        <taxon>Rhabditina</taxon>
        <taxon>Rhabditomorpha</taxon>
        <taxon>Strongyloidea</taxon>
        <taxon>Metastrongylidae</taxon>
        <taxon>Parelaphostrongylus</taxon>
    </lineage>
</organism>
<evidence type="ECO:0000313" key="2">
    <source>
        <dbReference type="Proteomes" id="UP001196413"/>
    </source>
</evidence>
<protein>
    <submittedName>
        <fullName evidence="1">Uncharacterized protein</fullName>
    </submittedName>
</protein>
<evidence type="ECO:0000313" key="1">
    <source>
        <dbReference type="EMBL" id="KAJ1365378.1"/>
    </source>
</evidence>
<gene>
    <name evidence="1" type="ORF">KIN20_025665</name>
</gene>
<dbReference type="EMBL" id="JAHQIW010005252">
    <property type="protein sequence ID" value="KAJ1365378.1"/>
    <property type="molecule type" value="Genomic_DNA"/>
</dbReference>
<proteinExistence type="predicted"/>
<dbReference type="AlphaFoldDB" id="A0AAD5MYQ6"/>